<dbReference type="PANTHER" id="PTHR13710">
    <property type="entry name" value="DNA HELICASE RECQ FAMILY MEMBER"/>
    <property type="match status" value="1"/>
</dbReference>
<dbReference type="PANTHER" id="PTHR13710:SF105">
    <property type="entry name" value="ATP-DEPENDENT DNA HELICASE Q1"/>
    <property type="match status" value="1"/>
</dbReference>
<dbReference type="Pfam" id="PF09382">
    <property type="entry name" value="RQC"/>
    <property type="match status" value="1"/>
</dbReference>
<keyword evidence="12" id="KW-0233">DNA recombination</keyword>
<comment type="similarity">
    <text evidence="3">Belongs to the helicase family. RecQ subfamily.</text>
</comment>
<dbReference type="FunFam" id="3.40.50.300:FF:001746">
    <property type="entry name" value="ATP-dependent DNA helicase recQ"/>
    <property type="match status" value="1"/>
</dbReference>
<dbReference type="Pfam" id="PF00271">
    <property type="entry name" value="Helicase_C"/>
    <property type="match status" value="1"/>
</dbReference>
<dbReference type="GO" id="GO:0046872">
    <property type="term" value="F:metal ion binding"/>
    <property type="evidence" value="ECO:0007669"/>
    <property type="project" value="UniProtKB-KW"/>
</dbReference>
<dbReference type="EC" id="5.6.2.4" evidence="16"/>
<evidence type="ECO:0000256" key="3">
    <source>
        <dbReference type="ARBA" id="ARBA00005446"/>
    </source>
</evidence>
<evidence type="ECO:0000256" key="8">
    <source>
        <dbReference type="ARBA" id="ARBA00022806"/>
    </source>
</evidence>
<evidence type="ECO:0000256" key="10">
    <source>
        <dbReference type="ARBA" id="ARBA00022840"/>
    </source>
</evidence>
<keyword evidence="14" id="KW-0413">Isomerase</keyword>
<keyword evidence="10" id="KW-0067">ATP-binding</keyword>
<dbReference type="GO" id="GO:0043138">
    <property type="term" value="F:3'-5' DNA helicase activity"/>
    <property type="evidence" value="ECO:0007669"/>
    <property type="project" value="UniProtKB-EC"/>
</dbReference>
<evidence type="ECO:0000256" key="5">
    <source>
        <dbReference type="ARBA" id="ARBA00022741"/>
    </source>
</evidence>
<keyword evidence="13" id="KW-0234">DNA repair</keyword>
<dbReference type="Pfam" id="PF00570">
    <property type="entry name" value="HRDC"/>
    <property type="match status" value="1"/>
</dbReference>
<feature type="domain" description="Helicase ATP-binding" evidence="18">
    <location>
        <begin position="26"/>
        <end position="195"/>
    </location>
</feature>
<evidence type="ECO:0000256" key="7">
    <source>
        <dbReference type="ARBA" id="ARBA00022801"/>
    </source>
</evidence>
<comment type="catalytic activity">
    <reaction evidence="15">
        <text>Couples ATP hydrolysis with the unwinding of duplex DNA by translocating in the 3'-5' direction.</text>
        <dbReference type="EC" id="5.6.2.4"/>
    </reaction>
</comment>
<dbReference type="InterPro" id="IPR001650">
    <property type="entry name" value="Helicase_C-like"/>
</dbReference>
<dbReference type="FunFam" id="1.10.10.10:FF:000564">
    <property type="entry name" value="ATP-dependent DNA helicase RecQ"/>
    <property type="match status" value="1"/>
</dbReference>
<keyword evidence="4" id="KW-0479">Metal-binding</keyword>
<dbReference type="InterPro" id="IPR018982">
    <property type="entry name" value="RQC_domain"/>
</dbReference>
<dbReference type="Gene3D" id="1.10.10.10">
    <property type="entry name" value="Winged helix-like DNA-binding domain superfamily/Winged helix DNA-binding domain"/>
    <property type="match status" value="1"/>
</dbReference>
<keyword evidence="11" id="KW-0238">DNA-binding</keyword>
<dbReference type="FunFam" id="1.10.150.80:FF:000002">
    <property type="entry name" value="ATP-dependent DNA helicase RecQ"/>
    <property type="match status" value="1"/>
</dbReference>
<dbReference type="InterPro" id="IPR002121">
    <property type="entry name" value="HRDC_dom"/>
</dbReference>
<evidence type="ECO:0000256" key="9">
    <source>
        <dbReference type="ARBA" id="ARBA00022833"/>
    </source>
</evidence>
<keyword evidence="9" id="KW-0862">Zinc</keyword>
<dbReference type="GO" id="GO:0043590">
    <property type="term" value="C:bacterial nucleoid"/>
    <property type="evidence" value="ECO:0007669"/>
    <property type="project" value="TreeGrafter"/>
</dbReference>
<evidence type="ECO:0000313" key="20">
    <source>
        <dbReference type="EMBL" id="MBC1486666.1"/>
    </source>
</evidence>
<dbReference type="SMART" id="SM00956">
    <property type="entry name" value="RQC"/>
    <property type="match status" value="1"/>
</dbReference>
<reference evidence="20 21" key="1">
    <citation type="submission" date="2020-03" db="EMBL/GenBank/DDBJ databases">
        <title>Soil Listeria distribution.</title>
        <authorList>
            <person name="Liao J."/>
            <person name="Wiedmann M."/>
        </authorList>
    </citation>
    <scope>NUCLEOTIDE SEQUENCE [LARGE SCALE GENOMIC DNA]</scope>
    <source>
        <strain evidence="20 21">FSL L7-1560</strain>
    </source>
</reference>
<dbReference type="EMBL" id="JAARRG010000007">
    <property type="protein sequence ID" value="MBC1486666.1"/>
    <property type="molecule type" value="Genomic_DNA"/>
</dbReference>
<dbReference type="GO" id="GO:0030894">
    <property type="term" value="C:replisome"/>
    <property type="evidence" value="ECO:0007669"/>
    <property type="project" value="TreeGrafter"/>
</dbReference>
<evidence type="ECO:0000256" key="4">
    <source>
        <dbReference type="ARBA" id="ARBA00022723"/>
    </source>
</evidence>
<dbReference type="GO" id="GO:0016787">
    <property type="term" value="F:hydrolase activity"/>
    <property type="evidence" value="ECO:0007669"/>
    <property type="project" value="UniProtKB-KW"/>
</dbReference>
<keyword evidence="7 20" id="KW-0378">Hydrolase</keyword>
<evidence type="ECO:0000256" key="11">
    <source>
        <dbReference type="ARBA" id="ARBA00023125"/>
    </source>
</evidence>
<dbReference type="GO" id="GO:0005524">
    <property type="term" value="F:ATP binding"/>
    <property type="evidence" value="ECO:0007669"/>
    <property type="project" value="UniProtKB-KW"/>
</dbReference>
<evidence type="ECO:0000256" key="6">
    <source>
        <dbReference type="ARBA" id="ARBA00022763"/>
    </source>
</evidence>
<accession>A0A7X0X2X1</accession>
<keyword evidence="6" id="KW-0227">DNA damage</keyword>
<gene>
    <name evidence="20" type="primary">recQ</name>
    <name evidence="20" type="ORF">HB897_10550</name>
</gene>
<evidence type="ECO:0000259" key="17">
    <source>
        <dbReference type="PROSITE" id="PS50967"/>
    </source>
</evidence>
<dbReference type="Pfam" id="PF16124">
    <property type="entry name" value="RecQ_Zn_bind"/>
    <property type="match status" value="1"/>
</dbReference>
<dbReference type="GO" id="GO:0005737">
    <property type="term" value="C:cytoplasm"/>
    <property type="evidence" value="ECO:0007669"/>
    <property type="project" value="TreeGrafter"/>
</dbReference>
<evidence type="ECO:0000256" key="16">
    <source>
        <dbReference type="NCBIfam" id="TIGR01389"/>
    </source>
</evidence>
<dbReference type="SUPFAM" id="SSF46785">
    <property type="entry name" value="Winged helix' DNA-binding domain"/>
    <property type="match status" value="1"/>
</dbReference>
<evidence type="ECO:0000256" key="1">
    <source>
        <dbReference type="ARBA" id="ARBA00001946"/>
    </source>
</evidence>
<dbReference type="GO" id="GO:0009378">
    <property type="term" value="F:four-way junction helicase activity"/>
    <property type="evidence" value="ECO:0007669"/>
    <property type="project" value="TreeGrafter"/>
</dbReference>
<dbReference type="InterPro" id="IPR027417">
    <property type="entry name" value="P-loop_NTPase"/>
</dbReference>
<feature type="domain" description="HRDC" evidence="17">
    <location>
        <begin position="514"/>
        <end position="591"/>
    </location>
</feature>
<dbReference type="CDD" id="cd17920">
    <property type="entry name" value="DEXHc_RecQ"/>
    <property type="match status" value="1"/>
</dbReference>
<dbReference type="InterPro" id="IPR044876">
    <property type="entry name" value="HRDC_dom_sf"/>
</dbReference>
<dbReference type="SUPFAM" id="SSF47819">
    <property type="entry name" value="HRDC-like"/>
    <property type="match status" value="1"/>
</dbReference>
<dbReference type="InterPro" id="IPR010997">
    <property type="entry name" value="HRDC-like_sf"/>
</dbReference>
<dbReference type="SUPFAM" id="SSF52540">
    <property type="entry name" value="P-loop containing nucleoside triphosphate hydrolases"/>
    <property type="match status" value="1"/>
</dbReference>
<dbReference type="GO" id="GO:0003677">
    <property type="term" value="F:DNA binding"/>
    <property type="evidence" value="ECO:0007669"/>
    <property type="project" value="UniProtKB-KW"/>
</dbReference>
<evidence type="ECO:0000256" key="14">
    <source>
        <dbReference type="ARBA" id="ARBA00023235"/>
    </source>
</evidence>
<dbReference type="PROSITE" id="PS51194">
    <property type="entry name" value="HELICASE_CTER"/>
    <property type="match status" value="1"/>
</dbReference>
<name>A0A7X0X2X1_LISSE</name>
<evidence type="ECO:0000313" key="21">
    <source>
        <dbReference type="Proteomes" id="UP000523362"/>
    </source>
</evidence>
<keyword evidence="5" id="KW-0547">Nucleotide-binding</keyword>
<dbReference type="InterPro" id="IPR011545">
    <property type="entry name" value="DEAD/DEAH_box_helicase_dom"/>
</dbReference>
<dbReference type="InterPro" id="IPR014001">
    <property type="entry name" value="Helicase_ATP-bd"/>
</dbReference>
<dbReference type="InterPro" id="IPR032284">
    <property type="entry name" value="RecQ_Zn-bd"/>
</dbReference>
<dbReference type="SMART" id="SM00487">
    <property type="entry name" value="DEXDc"/>
    <property type="match status" value="1"/>
</dbReference>
<dbReference type="SMART" id="SM00490">
    <property type="entry name" value="HELICc"/>
    <property type="match status" value="1"/>
</dbReference>
<dbReference type="GO" id="GO:0006310">
    <property type="term" value="P:DNA recombination"/>
    <property type="evidence" value="ECO:0007669"/>
    <property type="project" value="UniProtKB-UniRule"/>
</dbReference>
<dbReference type="GO" id="GO:0009432">
    <property type="term" value="P:SOS response"/>
    <property type="evidence" value="ECO:0007669"/>
    <property type="project" value="UniProtKB-UniRule"/>
</dbReference>
<evidence type="ECO:0000256" key="15">
    <source>
        <dbReference type="ARBA" id="ARBA00034617"/>
    </source>
</evidence>
<organism evidence="20 21">
    <name type="scientific">Listeria seeligeri</name>
    <dbReference type="NCBI Taxonomy" id="1640"/>
    <lineage>
        <taxon>Bacteria</taxon>
        <taxon>Bacillati</taxon>
        <taxon>Bacillota</taxon>
        <taxon>Bacilli</taxon>
        <taxon>Bacillales</taxon>
        <taxon>Listeriaceae</taxon>
        <taxon>Listeria</taxon>
    </lineage>
</organism>
<dbReference type="NCBIfam" id="TIGR00614">
    <property type="entry name" value="recQ_fam"/>
    <property type="match status" value="1"/>
</dbReference>
<dbReference type="NCBIfam" id="TIGR01389">
    <property type="entry name" value="recQ"/>
    <property type="match status" value="1"/>
</dbReference>
<dbReference type="PROSITE" id="PS51192">
    <property type="entry name" value="HELICASE_ATP_BIND_1"/>
    <property type="match status" value="1"/>
</dbReference>
<comment type="cofactor">
    <cofactor evidence="1">
        <name>Mg(2+)</name>
        <dbReference type="ChEBI" id="CHEBI:18420"/>
    </cofactor>
</comment>
<feature type="domain" description="Helicase C-terminal" evidence="19">
    <location>
        <begin position="219"/>
        <end position="366"/>
    </location>
</feature>
<protein>
    <recommendedName>
        <fullName evidence="16">DNA helicase RecQ</fullName>
        <ecNumber evidence="16">5.6.2.4</ecNumber>
    </recommendedName>
</protein>
<dbReference type="FunFam" id="3.40.50.300:FF:000296">
    <property type="entry name" value="ATP-dependent DNA helicase RecQ"/>
    <property type="match status" value="1"/>
</dbReference>
<dbReference type="InterPro" id="IPR006293">
    <property type="entry name" value="DNA_helicase_ATP-dep_RecQ_bac"/>
</dbReference>
<dbReference type="AlphaFoldDB" id="A0A7X0X2X1"/>
<dbReference type="CDD" id="cd18794">
    <property type="entry name" value="SF2_C_RecQ"/>
    <property type="match status" value="1"/>
</dbReference>
<dbReference type="Gene3D" id="1.10.150.80">
    <property type="entry name" value="HRDC domain"/>
    <property type="match status" value="1"/>
</dbReference>
<comment type="caution">
    <text evidence="20">The sequence shown here is derived from an EMBL/GenBank/DDBJ whole genome shotgun (WGS) entry which is preliminary data.</text>
</comment>
<evidence type="ECO:0000256" key="12">
    <source>
        <dbReference type="ARBA" id="ARBA00023172"/>
    </source>
</evidence>
<dbReference type="RefSeq" id="WP_185383904.1">
    <property type="nucleotide sequence ID" value="NZ_JAARRG010000007.1"/>
</dbReference>
<dbReference type="Pfam" id="PF00270">
    <property type="entry name" value="DEAD"/>
    <property type="match status" value="1"/>
</dbReference>
<dbReference type="GO" id="GO:0006260">
    <property type="term" value="P:DNA replication"/>
    <property type="evidence" value="ECO:0007669"/>
    <property type="project" value="InterPro"/>
</dbReference>
<dbReference type="GO" id="GO:0006281">
    <property type="term" value="P:DNA repair"/>
    <property type="evidence" value="ECO:0007669"/>
    <property type="project" value="UniProtKB-KW"/>
</dbReference>
<dbReference type="InterPro" id="IPR004589">
    <property type="entry name" value="DNA_helicase_ATP-dep_RecQ"/>
</dbReference>
<evidence type="ECO:0000256" key="13">
    <source>
        <dbReference type="ARBA" id="ARBA00023204"/>
    </source>
</evidence>
<dbReference type="Gene3D" id="3.40.50.300">
    <property type="entry name" value="P-loop containing nucleotide triphosphate hydrolases"/>
    <property type="match status" value="2"/>
</dbReference>
<evidence type="ECO:0000259" key="18">
    <source>
        <dbReference type="PROSITE" id="PS51192"/>
    </source>
</evidence>
<comment type="cofactor">
    <cofactor evidence="2">
        <name>Zn(2+)</name>
        <dbReference type="ChEBI" id="CHEBI:29105"/>
    </cofactor>
</comment>
<evidence type="ECO:0000256" key="2">
    <source>
        <dbReference type="ARBA" id="ARBA00001947"/>
    </source>
</evidence>
<dbReference type="SMART" id="SM00341">
    <property type="entry name" value="HRDC"/>
    <property type="match status" value="1"/>
</dbReference>
<evidence type="ECO:0000259" key="19">
    <source>
        <dbReference type="PROSITE" id="PS51194"/>
    </source>
</evidence>
<dbReference type="Proteomes" id="UP000523362">
    <property type="component" value="Unassembled WGS sequence"/>
</dbReference>
<dbReference type="InterPro" id="IPR036390">
    <property type="entry name" value="WH_DNA-bd_sf"/>
</dbReference>
<dbReference type="PROSITE" id="PS50967">
    <property type="entry name" value="HRDC"/>
    <property type="match status" value="1"/>
</dbReference>
<proteinExistence type="inferred from homology"/>
<sequence length="591" mass="67011">MIEQAKVILQQNFGYQDFRDGQVDVISKLCAGEDTLAIMPTGGGKSLCYQIPALLFDGLTIVVSPLISLMKDQVDALVSEGIAATFINSTLTTHEIDLRLDAAFSGELKMLYIAPERIETPSFQRLIEQVPISLFAIDEAHCISQWGHDFRPSYLSLCDSLDKMKKRPLVIALTATATQAVSDDICRLLKIGQNSVVKTGFSRDNLAFQVVKGQDKDKYLMDYLTKNKTESGIVYASTRKEVERLHAFLLKKGVGAGMYHGGMSDIARRDWQEKFLYDDIRVIVATNAFGMGINKSNVRFVIHYNIPRNIEAYYQEAGRAGRDGVPSDCILLFSPQDSRIQQFLIEQSEMDDERKQNEFAKLRQMTGYGYTEICLQKYIVQYFGDNEENCGKCSNCLDTREATDVTIEAQQLFSCIKRMGERFGKVLIAKVLTGSADQKVKDWRFDELSTYGLMKDLSQKDVLQLIDYLIAEKYLQPTDSQFPSLKLTERAVSVLRGELKVERKQAKRAEKVKIEVNSDLFEQLREVRRELASKHKVPPYIIFSDETLREMCSYLPQDEEALLEIKGIGAMKRDKYGAEFLAVLQQEAVKE</sequence>
<dbReference type="InterPro" id="IPR036388">
    <property type="entry name" value="WH-like_DNA-bd_sf"/>
</dbReference>
<keyword evidence="8 20" id="KW-0347">Helicase</keyword>